<keyword evidence="2" id="KW-1185">Reference proteome</keyword>
<gene>
    <name evidence="1" type="ORF">BB021_08250</name>
</gene>
<dbReference type="EMBL" id="MBDS01000015">
    <property type="protein sequence ID" value="OPB88528.1"/>
    <property type="molecule type" value="Genomic_DNA"/>
</dbReference>
<dbReference type="Proteomes" id="UP000190016">
    <property type="component" value="Unassembled WGS sequence"/>
</dbReference>
<accession>A0ABX3N7V3</accession>
<comment type="caution">
    <text evidence="1">The sequence shown here is derived from an EMBL/GenBank/DDBJ whole genome shotgun (WGS) entry which is preliminary data.</text>
</comment>
<sequence>MDLGFEFLLPIESEISTVKFEQSIYEWQEEKFPQGQEEASFHYFKLIKSIVPEHIIPLLPDNFQKEHWLCISLIDGIDNLIEELSLNTSISVGKQILNDLLFSLLGGEEKWVIIFEPDYDCIDEVLEGNIEVAFYEIINSLTIEKKGFVIWNKI</sequence>
<evidence type="ECO:0000313" key="2">
    <source>
        <dbReference type="Proteomes" id="UP000190016"/>
    </source>
</evidence>
<protein>
    <recommendedName>
        <fullName evidence="3">DUF695 domain-containing protein</fullName>
    </recommendedName>
</protein>
<evidence type="ECO:0008006" key="3">
    <source>
        <dbReference type="Google" id="ProtNLM"/>
    </source>
</evidence>
<proteinExistence type="predicted"/>
<name>A0ABX3N7V3_9FLAO</name>
<reference evidence="1 2" key="1">
    <citation type="submission" date="2016-07" db="EMBL/GenBank/DDBJ databases">
        <title>Revisiting the Taxonomy of the Elizabethkingia Genus based on Whole-Genome Sequencing, Optical Mapping, and MALDI-TOF.</title>
        <authorList>
            <person name="Nicholson A.C."/>
        </authorList>
    </citation>
    <scope>NUCLEOTIDE SEQUENCE [LARGE SCALE GENOMIC DNA]</scope>
    <source>
        <strain evidence="1 2">C1558</strain>
    </source>
</reference>
<dbReference type="RefSeq" id="WP_078778800.1">
    <property type="nucleotide sequence ID" value="NZ_MBDS01000015.1"/>
</dbReference>
<organism evidence="1 2">
    <name type="scientific">Elizabethkingia ursingii</name>
    <dbReference type="NCBI Taxonomy" id="1756150"/>
    <lineage>
        <taxon>Bacteria</taxon>
        <taxon>Pseudomonadati</taxon>
        <taxon>Bacteroidota</taxon>
        <taxon>Flavobacteriia</taxon>
        <taxon>Flavobacteriales</taxon>
        <taxon>Weeksellaceae</taxon>
        <taxon>Elizabethkingia</taxon>
    </lineage>
</organism>
<evidence type="ECO:0000313" key="1">
    <source>
        <dbReference type="EMBL" id="OPB88528.1"/>
    </source>
</evidence>